<evidence type="ECO:0008006" key="6">
    <source>
        <dbReference type="Google" id="ProtNLM"/>
    </source>
</evidence>
<feature type="repeat" description="ANK" evidence="3">
    <location>
        <begin position="219"/>
        <end position="245"/>
    </location>
</feature>
<dbReference type="Proteomes" id="UP000431533">
    <property type="component" value="Unassembled WGS sequence"/>
</dbReference>
<dbReference type="RefSeq" id="XP_031002770.1">
    <property type="nucleotide sequence ID" value="XM_031152940.1"/>
</dbReference>
<gene>
    <name evidence="4" type="ORF">LHYA1_G008019</name>
</gene>
<dbReference type="Pfam" id="PF12796">
    <property type="entry name" value="Ank_2"/>
    <property type="match status" value="1"/>
</dbReference>
<organism evidence="4 5">
    <name type="scientific">Lachnellula hyalina</name>
    <dbReference type="NCBI Taxonomy" id="1316788"/>
    <lineage>
        <taxon>Eukaryota</taxon>
        <taxon>Fungi</taxon>
        <taxon>Dikarya</taxon>
        <taxon>Ascomycota</taxon>
        <taxon>Pezizomycotina</taxon>
        <taxon>Leotiomycetes</taxon>
        <taxon>Helotiales</taxon>
        <taxon>Lachnaceae</taxon>
        <taxon>Lachnellula</taxon>
    </lineage>
</organism>
<name>A0A8H8TW29_9HELO</name>
<dbReference type="PANTHER" id="PTHR24126">
    <property type="entry name" value="ANKYRIN REPEAT, PH AND SEC7 DOMAIN CONTAINING PROTEIN SECG-RELATED"/>
    <property type="match status" value="1"/>
</dbReference>
<evidence type="ECO:0000256" key="2">
    <source>
        <dbReference type="ARBA" id="ARBA00023043"/>
    </source>
</evidence>
<dbReference type="PROSITE" id="PS50297">
    <property type="entry name" value="ANK_REP_REGION"/>
    <property type="match status" value="2"/>
</dbReference>
<comment type="caution">
    <text evidence="4">The sequence shown here is derived from an EMBL/GenBank/DDBJ whole genome shotgun (WGS) entry which is preliminary data.</text>
</comment>
<evidence type="ECO:0000313" key="4">
    <source>
        <dbReference type="EMBL" id="TVY23982.1"/>
    </source>
</evidence>
<dbReference type="GeneID" id="41988217"/>
<evidence type="ECO:0000313" key="5">
    <source>
        <dbReference type="Proteomes" id="UP000431533"/>
    </source>
</evidence>
<protein>
    <recommendedName>
        <fullName evidence="6">Ankyrin</fullName>
    </recommendedName>
</protein>
<proteinExistence type="predicted"/>
<accession>A0A8H8TW29</accession>
<keyword evidence="5" id="KW-1185">Reference proteome</keyword>
<keyword evidence="1" id="KW-0677">Repeat</keyword>
<dbReference type="AlphaFoldDB" id="A0A8H8TW29"/>
<dbReference type="SMART" id="SM00248">
    <property type="entry name" value="ANK"/>
    <property type="match status" value="6"/>
</dbReference>
<feature type="repeat" description="ANK" evidence="3">
    <location>
        <begin position="266"/>
        <end position="298"/>
    </location>
</feature>
<dbReference type="InterPro" id="IPR002110">
    <property type="entry name" value="Ankyrin_rpt"/>
</dbReference>
<dbReference type="PANTHER" id="PTHR24126:SF14">
    <property type="entry name" value="ANK_REP_REGION DOMAIN-CONTAINING PROTEIN"/>
    <property type="match status" value="1"/>
</dbReference>
<evidence type="ECO:0000256" key="1">
    <source>
        <dbReference type="ARBA" id="ARBA00022737"/>
    </source>
</evidence>
<dbReference type="EMBL" id="QGMH01000152">
    <property type="protein sequence ID" value="TVY23982.1"/>
    <property type="molecule type" value="Genomic_DNA"/>
</dbReference>
<keyword evidence="2 3" id="KW-0040">ANK repeat</keyword>
<dbReference type="OrthoDB" id="2980193at2759"/>
<dbReference type="SUPFAM" id="SSF48403">
    <property type="entry name" value="Ankyrin repeat"/>
    <property type="match status" value="1"/>
</dbReference>
<sequence>MASRTASSVTLSFHADEYKDDAQIISDNDEPNIVSLPDDYTRAVTEDYLSPSMKAASNPDHNILKAVLSHGYFLSEQRRCDEETRDPKILDFSSEFSHGAIRSRGRSIVGITTPLMEAIRAHLPANVKILLEAGANPNGVPHCIMEDYAALFLRFRPSINGLIDGSPDVARRSVFLENMNVPQISNLTCEEVEDRQGGAMAPFWCEEGFTQACFWTHGETMPSLVLAAKSGETEIVDLLLHAGADAIFWKSPQFYVPETASESSLSVSSPLHAAIEAGNVEMVEFLLKRGFEPNTMPLANPTRCVTPLMATIVHCSSFNKEAFDILCRAPSINFELRTPVYGVHILHFAVARLDFELLKHVAGKTPLGNAGETALGHTLLHVACMCANVAQIQRHSGIIYKSIHETRDLRPFNDTNPESFSHDCGYFSAQTEMVKYLWNNGVRDFSKRDVHGNTALHYLAGCRALNEELFAWLLSERGSETLCVWQEAQNIHGATPKILEMASKARAHRKAETWREVLEMPPETPHGNAFAMSRPTADDHPATNASANPPPALTQMANLSLSSDSAPDQRTLLTIPPEIRDNIVMEVLLNPARPNFEAVNTPTETTFKNYFSIGFVNKQLYATAKDVVAISKGLVIISMNWDGLTKDIETAGIPIVTDHHIRTVTFHSMRIHVNFPTLSKKVVKSILVLASDLPDISRVLRALSLDALHPQTHAHGEFPRISMQIQFNEEVTTTKQDQIRLLRSLKYANSIGSIKILKSDDPSLQVILPGYKGFQYVPGMQLSGYIDDCEKCQWFLAIRKIDGDDYISLSDWKLVHAGRAVAAKNYELAMLRYTEIVTFIGLCQLKNPTVLLPIFDYDTLLDIRSFRAGIGLVENSILLKKWKDARHHIVHVLQDIDHREWIPKEEKRHAENLLFKVDEYYCRKKVARKSAKTVQVSGPTRQGGRTVVESDVLGQHGGYTPFS</sequence>
<evidence type="ECO:0000256" key="3">
    <source>
        <dbReference type="PROSITE-ProRule" id="PRU00023"/>
    </source>
</evidence>
<dbReference type="Gene3D" id="1.25.40.20">
    <property type="entry name" value="Ankyrin repeat-containing domain"/>
    <property type="match status" value="3"/>
</dbReference>
<dbReference type="InterPro" id="IPR036770">
    <property type="entry name" value="Ankyrin_rpt-contain_sf"/>
</dbReference>
<dbReference type="PROSITE" id="PS50088">
    <property type="entry name" value="ANK_REPEAT"/>
    <property type="match status" value="2"/>
</dbReference>
<reference evidence="4 5" key="1">
    <citation type="submission" date="2018-05" db="EMBL/GenBank/DDBJ databases">
        <title>Genome sequencing and assembly of the regulated plant pathogen Lachnellula willkommii and related sister species for the development of diagnostic species identification markers.</title>
        <authorList>
            <person name="Giroux E."/>
            <person name="Bilodeau G."/>
        </authorList>
    </citation>
    <scope>NUCLEOTIDE SEQUENCE [LARGE SCALE GENOMIC DNA]</scope>
    <source>
        <strain evidence="4 5">CBS 185.66</strain>
    </source>
</reference>